<dbReference type="InterPro" id="IPR032687">
    <property type="entry name" value="AraC-type_N"/>
</dbReference>
<dbReference type="Gene3D" id="1.10.10.60">
    <property type="entry name" value="Homeodomain-like"/>
    <property type="match status" value="1"/>
</dbReference>
<gene>
    <name evidence="5" type="ORF">J506_0843</name>
</gene>
<name>A0A009QFB7_ACIBA</name>
<accession>A0A009QFB7</accession>
<dbReference type="Pfam" id="PF12625">
    <property type="entry name" value="Arabinose_bd"/>
    <property type="match status" value="1"/>
</dbReference>
<dbReference type="PRINTS" id="PR00032">
    <property type="entry name" value="HTHARAC"/>
</dbReference>
<dbReference type="AlphaFoldDB" id="A0A009QFB7"/>
<dbReference type="SMR" id="A0A009QFB7"/>
<protein>
    <submittedName>
        <fullName evidence="5">Bacterial regulatory helix-turn-helix s, AraC family protein</fullName>
    </submittedName>
</protein>
<evidence type="ECO:0000256" key="1">
    <source>
        <dbReference type="ARBA" id="ARBA00023015"/>
    </source>
</evidence>
<dbReference type="InterPro" id="IPR020449">
    <property type="entry name" value="Tscrpt_reg_AraC-type_HTH"/>
</dbReference>
<dbReference type="RefSeq" id="WP_001136631.1">
    <property type="nucleotide sequence ID" value="NZ_JEXD01000004.1"/>
</dbReference>
<evidence type="ECO:0000313" key="5">
    <source>
        <dbReference type="EMBL" id="EXC09064.1"/>
    </source>
</evidence>
<dbReference type="Pfam" id="PF12833">
    <property type="entry name" value="HTH_18"/>
    <property type="match status" value="1"/>
</dbReference>
<organism evidence="5 6">
    <name type="scientific">Acinetobacter baumannii 625974</name>
    <dbReference type="NCBI Taxonomy" id="1310607"/>
    <lineage>
        <taxon>Bacteria</taxon>
        <taxon>Pseudomonadati</taxon>
        <taxon>Pseudomonadota</taxon>
        <taxon>Gammaproteobacteria</taxon>
        <taxon>Moraxellales</taxon>
        <taxon>Moraxellaceae</taxon>
        <taxon>Acinetobacter</taxon>
        <taxon>Acinetobacter calcoaceticus/baumannii complex</taxon>
    </lineage>
</organism>
<keyword evidence="1" id="KW-0805">Transcription regulation</keyword>
<dbReference type="PANTHER" id="PTHR47894">
    <property type="entry name" value="HTH-TYPE TRANSCRIPTIONAL REGULATOR GADX"/>
    <property type="match status" value="1"/>
</dbReference>
<dbReference type="GO" id="GO:0000976">
    <property type="term" value="F:transcription cis-regulatory region binding"/>
    <property type="evidence" value="ECO:0007669"/>
    <property type="project" value="TreeGrafter"/>
</dbReference>
<evidence type="ECO:0000256" key="2">
    <source>
        <dbReference type="ARBA" id="ARBA00023125"/>
    </source>
</evidence>
<evidence type="ECO:0000256" key="3">
    <source>
        <dbReference type="ARBA" id="ARBA00023163"/>
    </source>
</evidence>
<dbReference type="Proteomes" id="UP000021108">
    <property type="component" value="Unassembled WGS sequence"/>
</dbReference>
<dbReference type="SUPFAM" id="SSF46689">
    <property type="entry name" value="Homeodomain-like"/>
    <property type="match status" value="1"/>
</dbReference>
<sequence length="335" mass="38052">MPQTATALASWVKAIQKALEKAGVDSQPLLEQAGLDIQALSNPDARYSLKQTANLWKLAVQKTQDSCFGLKVASQVNQNTFHVLGHSLITSTTLKEMFLRIIRYFRVVTDIPELEFYGQGNNHYFVIHVPDEVQPESIDAFISVFIRSSRALQGSVFSPLRIELRRSEPEDLETFQSILKAPIVFNAPKDMIVFDTATIEQPLEGANPTLTQEYDEIINRYLARFDKENILARVKVKLIEKLSTGDFQQQDVAKSLGLSIRSLQRKLSAENTSYSELLDQTRHELALSYIKNSSHNITEIAYILGFTDVSSFTRAFRRWTDLSPIHYREKYLACS</sequence>
<feature type="domain" description="HTH araC/xylS-type" evidence="4">
    <location>
        <begin position="232"/>
        <end position="330"/>
    </location>
</feature>
<dbReference type="PATRIC" id="fig|1310607.3.peg.814"/>
<reference evidence="5 6" key="1">
    <citation type="submission" date="2014-02" db="EMBL/GenBank/DDBJ databases">
        <title>Comparative genomics and transcriptomics to identify genetic mechanisms underlying the emergence of carbapenem resistant Acinetobacter baumannii (CRAb).</title>
        <authorList>
            <person name="Harris A.D."/>
            <person name="Johnson K.J."/>
            <person name="George J."/>
            <person name="Shefchek K."/>
            <person name="Daugherty S.C."/>
            <person name="Parankush S."/>
            <person name="Sadzewicz L."/>
            <person name="Tallon L."/>
            <person name="Sengamalay N."/>
            <person name="Hazen T.H."/>
            <person name="Rasko D.A."/>
        </authorList>
    </citation>
    <scope>NUCLEOTIDE SEQUENCE [LARGE SCALE GENOMIC DNA]</scope>
    <source>
        <strain evidence="5 6">625974</strain>
    </source>
</reference>
<evidence type="ECO:0000259" key="4">
    <source>
        <dbReference type="PROSITE" id="PS01124"/>
    </source>
</evidence>
<dbReference type="PROSITE" id="PS01124">
    <property type="entry name" value="HTH_ARAC_FAMILY_2"/>
    <property type="match status" value="1"/>
</dbReference>
<keyword evidence="2" id="KW-0238">DNA-binding</keyword>
<comment type="caution">
    <text evidence="5">The sequence shown here is derived from an EMBL/GenBank/DDBJ whole genome shotgun (WGS) entry which is preliminary data.</text>
</comment>
<evidence type="ECO:0000313" key="6">
    <source>
        <dbReference type="Proteomes" id="UP000021108"/>
    </source>
</evidence>
<dbReference type="InterPro" id="IPR018060">
    <property type="entry name" value="HTH_AraC"/>
</dbReference>
<dbReference type="InterPro" id="IPR009057">
    <property type="entry name" value="Homeodomain-like_sf"/>
</dbReference>
<dbReference type="EMBL" id="JEXD01000004">
    <property type="protein sequence ID" value="EXC09064.1"/>
    <property type="molecule type" value="Genomic_DNA"/>
</dbReference>
<dbReference type="GO" id="GO:0003700">
    <property type="term" value="F:DNA-binding transcription factor activity"/>
    <property type="evidence" value="ECO:0007669"/>
    <property type="project" value="InterPro"/>
</dbReference>
<proteinExistence type="predicted"/>
<dbReference type="PANTHER" id="PTHR47894:SF1">
    <property type="entry name" value="HTH-TYPE TRANSCRIPTIONAL REGULATOR VQSM"/>
    <property type="match status" value="1"/>
</dbReference>
<dbReference type="SMART" id="SM00342">
    <property type="entry name" value="HTH_ARAC"/>
    <property type="match status" value="1"/>
</dbReference>
<keyword evidence="3" id="KW-0804">Transcription</keyword>
<dbReference type="GO" id="GO:0005829">
    <property type="term" value="C:cytosol"/>
    <property type="evidence" value="ECO:0007669"/>
    <property type="project" value="TreeGrafter"/>
</dbReference>